<dbReference type="GO" id="GO:0000981">
    <property type="term" value="F:DNA-binding transcription factor activity, RNA polymerase II-specific"/>
    <property type="evidence" value="ECO:0007669"/>
    <property type="project" value="TreeGrafter"/>
</dbReference>
<feature type="domain" description="ZAD" evidence="10">
    <location>
        <begin position="21"/>
        <end position="101"/>
    </location>
</feature>
<dbReference type="Proteomes" id="UP000838878">
    <property type="component" value="Chromosome 8"/>
</dbReference>
<keyword evidence="4 8" id="KW-0862">Zinc</keyword>
<feature type="domain" description="C2H2-type" evidence="9">
    <location>
        <begin position="244"/>
        <end position="271"/>
    </location>
</feature>
<organism evidence="11 12">
    <name type="scientific">Brenthis ino</name>
    <name type="common">lesser marbled fritillary</name>
    <dbReference type="NCBI Taxonomy" id="405034"/>
    <lineage>
        <taxon>Eukaryota</taxon>
        <taxon>Metazoa</taxon>
        <taxon>Ecdysozoa</taxon>
        <taxon>Arthropoda</taxon>
        <taxon>Hexapoda</taxon>
        <taxon>Insecta</taxon>
        <taxon>Pterygota</taxon>
        <taxon>Neoptera</taxon>
        <taxon>Endopterygota</taxon>
        <taxon>Lepidoptera</taxon>
        <taxon>Glossata</taxon>
        <taxon>Ditrysia</taxon>
        <taxon>Papilionoidea</taxon>
        <taxon>Nymphalidae</taxon>
        <taxon>Heliconiinae</taxon>
        <taxon>Argynnini</taxon>
        <taxon>Brenthis</taxon>
    </lineage>
</organism>
<feature type="domain" description="C2H2-type" evidence="9">
    <location>
        <begin position="482"/>
        <end position="509"/>
    </location>
</feature>
<evidence type="ECO:0000313" key="12">
    <source>
        <dbReference type="Proteomes" id="UP000838878"/>
    </source>
</evidence>
<evidence type="ECO:0000256" key="5">
    <source>
        <dbReference type="ARBA" id="ARBA00023242"/>
    </source>
</evidence>
<evidence type="ECO:0000256" key="3">
    <source>
        <dbReference type="ARBA" id="ARBA00022771"/>
    </source>
</evidence>
<dbReference type="EMBL" id="OV170228">
    <property type="protein sequence ID" value="CAH0730729.1"/>
    <property type="molecule type" value="Genomic_DNA"/>
</dbReference>
<feature type="domain" description="C2H2-type" evidence="9">
    <location>
        <begin position="389"/>
        <end position="416"/>
    </location>
</feature>
<feature type="domain" description="C2H2-type" evidence="9">
    <location>
        <begin position="449"/>
        <end position="477"/>
    </location>
</feature>
<evidence type="ECO:0000256" key="4">
    <source>
        <dbReference type="ARBA" id="ARBA00022833"/>
    </source>
</evidence>
<dbReference type="InterPro" id="IPR050527">
    <property type="entry name" value="Snail/Krueppel_Znf"/>
</dbReference>
<evidence type="ECO:0008006" key="13">
    <source>
        <dbReference type="Google" id="ProtNLM"/>
    </source>
</evidence>
<dbReference type="InterPro" id="IPR012934">
    <property type="entry name" value="Znf_AD"/>
</dbReference>
<dbReference type="PROSITE" id="PS50157">
    <property type="entry name" value="ZINC_FINGER_C2H2_2"/>
    <property type="match status" value="6"/>
</dbReference>
<keyword evidence="3 7" id="KW-0863">Zinc-finger</keyword>
<evidence type="ECO:0000259" key="9">
    <source>
        <dbReference type="PROSITE" id="PS50157"/>
    </source>
</evidence>
<dbReference type="PANTHER" id="PTHR24388">
    <property type="entry name" value="ZINC FINGER PROTEIN"/>
    <property type="match status" value="1"/>
</dbReference>
<name>A0A8J9V5S8_9NEOP</name>
<feature type="binding site" evidence="8">
    <location>
        <position position="26"/>
    </location>
    <ligand>
        <name>Zn(2+)</name>
        <dbReference type="ChEBI" id="CHEBI:29105"/>
    </ligand>
</feature>
<dbReference type="SUPFAM" id="SSF57716">
    <property type="entry name" value="Glucocorticoid receptor-like (DNA-binding domain)"/>
    <property type="match status" value="1"/>
</dbReference>
<evidence type="ECO:0000313" key="11">
    <source>
        <dbReference type="EMBL" id="CAH0730729.1"/>
    </source>
</evidence>
<feature type="binding site" evidence="8">
    <location>
        <position position="23"/>
    </location>
    <ligand>
        <name>Zn(2+)</name>
        <dbReference type="ChEBI" id="CHEBI:29105"/>
    </ligand>
</feature>
<sequence>MSRQVDIKALVSHVVRGDGVNKCRICMGDTSEGQVYLNDTVMMDGDKPITLSELLETITGIQVQIEGDLPDGVCPKCSKSAINAAEFRSLCQQAAHQWDITITLLHDLPTQCMNNKTIFAIIDPTQMIVINDMKKSNNITTAAQRLTTHLVKPIVDKEDSHYKCPNCEKEFTNAFQLCQHLKESPDLKRACYICGKIMARDDILYHMINEHKEAPYNCKKCPALFCSYSQYMQHLTKAHSNGCTTCIDCGRNFQSLNAYHAHVSVHASKNCPGCDKLFRNHSCYIYHVKTCCNLERPRQNMITSKKKVTIEVKNEISNRKVKVGLRGAANKECICDYCKKKFAGKKFVAAHIQIVHMRNTHRPCIYCGKLLASAHMSEHVKRHESDRTYKCPHCGVVLKTKLGYNQHLRLHTGERPYACKYCGETFSASSRRSEHIRKVHKSSDIVLKQECHLCPAKFRLPYRLKQHLKSIHNDDQDTLPKFECNTCHEKFGSCRGLLHHSRKHQNVNFPLKKPEKSIMLKVYSEIKQDNEIT</sequence>
<evidence type="ECO:0000256" key="7">
    <source>
        <dbReference type="PROSITE-ProRule" id="PRU00042"/>
    </source>
</evidence>
<dbReference type="SMART" id="SM00355">
    <property type="entry name" value="ZnF_C2H2"/>
    <property type="match status" value="11"/>
</dbReference>
<keyword evidence="5" id="KW-0539">Nucleus</keyword>
<dbReference type="InterPro" id="IPR036236">
    <property type="entry name" value="Znf_C2H2_sf"/>
</dbReference>
<dbReference type="FunFam" id="3.30.160.60:FF:000100">
    <property type="entry name" value="Zinc finger 45-like"/>
    <property type="match status" value="1"/>
</dbReference>
<dbReference type="Pfam" id="PF00096">
    <property type="entry name" value="zf-C2H2"/>
    <property type="match status" value="2"/>
</dbReference>
<dbReference type="PROSITE" id="PS51915">
    <property type="entry name" value="ZAD"/>
    <property type="match status" value="1"/>
</dbReference>
<feature type="binding site" evidence="8">
    <location>
        <position position="77"/>
    </location>
    <ligand>
        <name>Zn(2+)</name>
        <dbReference type="ChEBI" id="CHEBI:29105"/>
    </ligand>
</feature>
<dbReference type="GO" id="GO:0008270">
    <property type="term" value="F:zinc ion binding"/>
    <property type="evidence" value="ECO:0007669"/>
    <property type="project" value="UniProtKB-UniRule"/>
</dbReference>
<dbReference type="InterPro" id="IPR013087">
    <property type="entry name" value="Znf_C2H2_type"/>
</dbReference>
<keyword evidence="12" id="KW-1185">Reference proteome</keyword>
<keyword evidence="2" id="KW-0677">Repeat</keyword>
<proteinExistence type="inferred from homology"/>
<feature type="binding site" evidence="8">
    <location>
        <position position="74"/>
    </location>
    <ligand>
        <name>Zn(2+)</name>
        <dbReference type="ChEBI" id="CHEBI:29105"/>
    </ligand>
</feature>
<keyword evidence="1 8" id="KW-0479">Metal-binding</keyword>
<gene>
    <name evidence="11" type="ORF">BINO364_LOCUS15678</name>
</gene>
<dbReference type="Pfam" id="PF07776">
    <property type="entry name" value="zf-AD"/>
    <property type="match status" value="1"/>
</dbReference>
<dbReference type="OrthoDB" id="8117402at2759"/>
<feature type="non-terminal residue" evidence="11">
    <location>
        <position position="533"/>
    </location>
</feature>
<dbReference type="GO" id="GO:0005634">
    <property type="term" value="C:nucleus"/>
    <property type="evidence" value="ECO:0007669"/>
    <property type="project" value="InterPro"/>
</dbReference>
<reference evidence="11" key="1">
    <citation type="submission" date="2021-12" db="EMBL/GenBank/DDBJ databases">
        <authorList>
            <person name="Martin H S."/>
        </authorList>
    </citation>
    <scope>NUCLEOTIDE SEQUENCE</scope>
</reference>
<dbReference type="AlphaFoldDB" id="A0A8J9V5S8"/>
<feature type="domain" description="C2H2-type" evidence="9">
    <location>
        <begin position="417"/>
        <end position="445"/>
    </location>
</feature>
<evidence type="ECO:0000256" key="8">
    <source>
        <dbReference type="PROSITE-ProRule" id="PRU01263"/>
    </source>
</evidence>
<evidence type="ECO:0000259" key="10">
    <source>
        <dbReference type="PROSITE" id="PS51915"/>
    </source>
</evidence>
<dbReference type="PANTHER" id="PTHR24388:SF104">
    <property type="entry name" value="AT-RICH BINDING PROTEIN-RELATED"/>
    <property type="match status" value="1"/>
</dbReference>
<evidence type="ECO:0000256" key="1">
    <source>
        <dbReference type="ARBA" id="ARBA00022723"/>
    </source>
</evidence>
<dbReference type="Gene3D" id="3.30.160.60">
    <property type="entry name" value="Classic Zinc Finger"/>
    <property type="match status" value="5"/>
</dbReference>
<dbReference type="GO" id="GO:0000978">
    <property type="term" value="F:RNA polymerase II cis-regulatory region sequence-specific DNA binding"/>
    <property type="evidence" value="ECO:0007669"/>
    <property type="project" value="TreeGrafter"/>
</dbReference>
<feature type="domain" description="C2H2-type" evidence="9">
    <location>
        <begin position="162"/>
        <end position="190"/>
    </location>
</feature>
<evidence type="ECO:0000256" key="6">
    <source>
        <dbReference type="ARBA" id="ARBA00037948"/>
    </source>
</evidence>
<dbReference type="SMART" id="SM00868">
    <property type="entry name" value="zf-AD"/>
    <property type="match status" value="1"/>
</dbReference>
<protein>
    <recommendedName>
        <fullName evidence="13">Zinc finger protein</fullName>
    </recommendedName>
</protein>
<comment type="similarity">
    <text evidence="6">Belongs to the snail C2H2-type zinc-finger protein family.</text>
</comment>
<accession>A0A8J9V5S8</accession>
<dbReference type="PROSITE" id="PS00028">
    <property type="entry name" value="ZINC_FINGER_C2H2_1"/>
    <property type="match status" value="6"/>
</dbReference>
<dbReference type="SUPFAM" id="SSF57667">
    <property type="entry name" value="beta-beta-alpha zinc fingers"/>
    <property type="match status" value="2"/>
</dbReference>
<evidence type="ECO:0000256" key="2">
    <source>
        <dbReference type="ARBA" id="ARBA00022737"/>
    </source>
</evidence>